<evidence type="ECO:0000256" key="6">
    <source>
        <dbReference type="ARBA" id="ARBA00022833"/>
    </source>
</evidence>
<dbReference type="GO" id="GO:0005634">
    <property type="term" value="C:nucleus"/>
    <property type="evidence" value="ECO:0007669"/>
    <property type="project" value="UniProtKB-SubCell"/>
</dbReference>
<feature type="domain" description="C2H2-type" evidence="16">
    <location>
        <begin position="6"/>
        <end position="36"/>
    </location>
</feature>
<evidence type="ECO:0000256" key="4">
    <source>
        <dbReference type="ARBA" id="ARBA00022737"/>
    </source>
</evidence>
<keyword evidence="18" id="KW-1185">Reference proteome</keyword>
<dbReference type="VEuPathDB" id="FungiDB:TAPDE_004023"/>
<reference evidence="17 18" key="1">
    <citation type="journal article" date="2013" name="MBio">
        <title>Genome sequencing of the plant pathogen Taphrina deformans, the causal agent of peach leaf curl.</title>
        <authorList>
            <person name="Cisse O.H."/>
            <person name="Almeida J.M.G.C.F."/>
            <person name="Fonseca A."/>
            <person name="Kumar A.A."/>
            <person name="Salojaervi J."/>
            <person name="Overmyer K."/>
            <person name="Hauser P.M."/>
            <person name="Pagni M."/>
        </authorList>
    </citation>
    <scope>NUCLEOTIDE SEQUENCE [LARGE SCALE GENOMIC DNA]</scope>
    <source>
        <strain evidence="18">PYCC 5710 / ATCC 11124 / CBS 356.35 / IMI 108563 / JCM 9778 / NBRC 8474</strain>
    </source>
</reference>
<dbReference type="SMART" id="SM00355">
    <property type="entry name" value="ZnF_C2H2"/>
    <property type="match status" value="3"/>
</dbReference>
<keyword evidence="9" id="KW-0010">Activator</keyword>
<feature type="compositionally biased region" description="Basic and acidic residues" evidence="15">
    <location>
        <begin position="86"/>
        <end position="99"/>
    </location>
</feature>
<dbReference type="SUPFAM" id="SSF57667">
    <property type="entry name" value="beta-beta-alpha zinc fingers"/>
    <property type="match status" value="1"/>
</dbReference>
<dbReference type="EMBL" id="CAHR02000172">
    <property type="protein sequence ID" value="CCG83710.1"/>
    <property type="molecule type" value="Genomic_DNA"/>
</dbReference>
<organism evidence="17 18">
    <name type="scientific">Taphrina deformans (strain PYCC 5710 / ATCC 11124 / CBS 356.35 / IMI 108563 / JCM 9778 / NBRC 8474)</name>
    <name type="common">Peach leaf curl fungus</name>
    <name type="synonym">Lalaria deformans</name>
    <dbReference type="NCBI Taxonomy" id="1097556"/>
    <lineage>
        <taxon>Eukaryota</taxon>
        <taxon>Fungi</taxon>
        <taxon>Dikarya</taxon>
        <taxon>Ascomycota</taxon>
        <taxon>Taphrinomycotina</taxon>
        <taxon>Taphrinomycetes</taxon>
        <taxon>Taphrinales</taxon>
        <taxon>Taphrinaceae</taxon>
        <taxon>Taphrina</taxon>
    </lineage>
</organism>
<dbReference type="PROSITE" id="PS00028">
    <property type="entry name" value="ZINC_FINGER_C2H2_1"/>
    <property type="match status" value="1"/>
</dbReference>
<comment type="caution">
    <text evidence="17">The sequence shown here is derived from an EMBL/GenBank/DDBJ whole genome shotgun (WGS) entry which is preliminary data.</text>
</comment>
<evidence type="ECO:0000313" key="18">
    <source>
        <dbReference type="Proteomes" id="UP000013776"/>
    </source>
</evidence>
<sequence>MAPSAYVCDWGACGEVSTDAESLYNHVCDAHIGRKSTNNLNLTCAWGNCKIVTVKRDHITSHIRVHVPLKPHACKACGKAFKRPQDLKKHVKTHADDSVLLRTPELTPERHGSGSESVELGRYSPNSNGYDRTGLHSPRSINSGHSMHQAPQDKSVSKPAGSSGAYDGFLPRRCTSALPSDHQYVHDEPVQYSTSYPEQVAAQQYSQSRKRGYEDYANDFFEDAKRSRLEPVYNMAMAQRLTGLNGYIADDWSYPDQAYNCNLPALKTKQDLLEIDQWLYQLSTDVNRGSHAVQAPKYGAAMYPTVPNALLPDYYAQGANMAVAGNMYPASNFPYIGQLPVYNNPILAPHMGARYHEPRRTIDISQLQSAPSVAPESSIRDTPVKVEKPVTNSKPEDIIQNVEKMSIADEKSIMADKAKHVAMISTMREAIASMIRRLDESKSPMKEHKMEDVTMVAV</sequence>
<evidence type="ECO:0000256" key="10">
    <source>
        <dbReference type="ARBA" id="ARBA00023163"/>
    </source>
</evidence>
<dbReference type="InterPro" id="IPR036236">
    <property type="entry name" value="Znf_C2H2_sf"/>
</dbReference>
<evidence type="ECO:0000256" key="14">
    <source>
        <dbReference type="PROSITE-ProRule" id="PRU00042"/>
    </source>
</evidence>
<dbReference type="InterPro" id="IPR013087">
    <property type="entry name" value="Znf_C2H2_type"/>
</dbReference>
<evidence type="ECO:0000256" key="9">
    <source>
        <dbReference type="ARBA" id="ARBA00023159"/>
    </source>
</evidence>
<evidence type="ECO:0000256" key="13">
    <source>
        <dbReference type="ARBA" id="ARBA00039490"/>
    </source>
</evidence>
<evidence type="ECO:0000256" key="8">
    <source>
        <dbReference type="ARBA" id="ARBA00023125"/>
    </source>
</evidence>
<evidence type="ECO:0000256" key="12">
    <source>
        <dbReference type="ARBA" id="ARBA00038089"/>
    </source>
</evidence>
<protein>
    <recommendedName>
        <fullName evidence="13">pH-response transcription factor pacC/RIM101</fullName>
    </recommendedName>
</protein>
<keyword evidence="7" id="KW-0805">Transcription regulation</keyword>
<evidence type="ECO:0000256" key="5">
    <source>
        <dbReference type="ARBA" id="ARBA00022771"/>
    </source>
</evidence>
<keyword evidence="3" id="KW-0479">Metal-binding</keyword>
<feature type="domain" description="C2H2-type" evidence="16">
    <location>
        <begin position="72"/>
        <end position="99"/>
    </location>
</feature>
<accession>R4XCW2</accession>
<keyword evidence="5 14" id="KW-0863">Zinc-finger</keyword>
<evidence type="ECO:0000256" key="3">
    <source>
        <dbReference type="ARBA" id="ARBA00022723"/>
    </source>
</evidence>
<gene>
    <name evidence="17" type="ORF">TAPDE_004023</name>
</gene>
<dbReference type="PROSITE" id="PS50157">
    <property type="entry name" value="ZINC_FINGER_C2H2_2"/>
    <property type="match status" value="3"/>
</dbReference>
<dbReference type="GO" id="GO:0045944">
    <property type="term" value="P:positive regulation of transcription by RNA polymerase II"/>
    <property type="evidence" value="ECO:0007669"/>
    <property type="project" value="TreeGrafter"/>
</dbReference>
<dbReference type="OrthoDB" id="6155966at2759"/>
<dbReference type="PANTHER" id="PTHR47257:SF1">
    <property type="entry name" value="PH-RESPONSE TRANSCRIPTION FACTOR PACC_RIM101"/>
    <property type="match status" value="1"/>
</dbReference>
<keyword evidence="4" id="KW-0677">Repeat</keyword>
<dbReference type="GO" id="GO:0003677">
    <property type="term" value="F:DNA binding"/>
    <property type="evidence" value="ECO:0007669"/>
    <property type="project" value="UniProtKB-KW"/>
</dbReference>
<comment type="subcellular location">
    <subcellularLocation>
        <location evidence="1">Nucleus</location>
    </subcellularLocation>
</comment>
<dbReference type="Proteomes" id="UP000013776">
    <property type="component" value="Unassembled WGS sequence"/>
</dbReference>
<dbReference type="Gene3D" id="3.30.160.60">
    <property type="entry name" value="Classic Zinc Finger"/>
    <property type="match status" value="2"/>
</dbReference>
<keyword evidence="6" id="KW-0862">Zinc</keyword>
<evidence type="ECO:0000256" key="2">
    <source>
        <dbReference type="ARBA" id="ARBA00022491"/>
    </source>
</evidence>
<name>R4XCW2_TAPDE</name>
<dbReference type="Pfam" id="PF00096">
    <property type="entry name" value="zf-C2H2"/>
    <property type="match status" value="1"/>
</dbReference>
<evidence type="ECO:0000256" key="7">
    <source>
        <dbReference type="ARBA" id="ARBA00023015"/>
    </source>
</evidence>
<dbReference type="AlphaFoldDB" id="R4XCW2"/>
<proteinExistence type="inferred from homology"/>
<feature type="region of interest" description="Disordered" evidence="15">
    <location>
        <begin position="86"/>
        <end position="163"/>
    </location>
</feature>
<evidence type="ECO:0000256" key="1">
    <source>
        <dbReference type="ARBA" id="ARBA00004123"/>
    </source>
</evidence>
<dbReference type="FunFam" id="3.30.160.60:FF:000993">
    <property type="entry name" value="pH-response transcription factor pacC/RIM101"/>
    <property type="match status" value="1"/>
</dbReference>
<evidence type="ECO:0000259" key="16">
    <source>
        <dbReference type="PROSITE" id="PS50157"/>
    </source>
</evidence>
<evidence type="ECO:0000256" key="11">
    <source>
        <dbReference type="ARBA" id="ARBA00023242"/>
    </source>
</evidence>
<dbReference type="eggNOG" id="KOG1721">
    <property type="taxonomic scope" value="Eukaryota"/>
</dbReference>
<feature type="domain" description="C2H2-type" evidence="16">
    <location>
        <begin position="42"/>
        <end position="71"/>
    </location>
</feature>
<dbReference type="InterPro" id="IPR050806">
    <property type="entry name" value="pacC/RIM101"/>
</dbReference>
<dbReference type="GO" id="GO:0008270">
    <property type="term" value="F:zinc ion binding"/>
    <property type="evidence" value="ECO:0007669"/>
    <property type="project" value="UniProtKB-KW"/>
</dbReference>
<evidence type="ECO:0000256" key="15">
    <source>
        <dbReference type="SAM" id="MobiDB-lite"/>
    </source>
</evidence>
<keyword evidence="10" id="KW-0804">Transcription</keyword>
<evidence type="ECO:0000313" key="17">
    <source>
        <dbReference type="EMBL" id="CCG83710.1"/>
    </source>
</evidence>
<comment type="similarity">
    <text evidence="12">Belongs to the pacC/RIM101 family.</text>
</comment>
<dbReference type="PANTHER" id="PTHR47257">
    <property type="entry name" value="PH-RESPONSE TRANSCRIPTION FACTOR PACC/RIM101"/>
    <property type="match status" value="1"/>
</dbReference>
<keyword evidence="2" id="KW-0678">Repressor</keyword>
<keyword evidence="8" id="KW-0238">DNA-binding</keyword>
<dbReference type="STRING" id="1097556.R4XCW2"/>
<keyword evidence="11" id="KW-0539">Nucleus</keyword>